<dbReference type="OrthoDB" id="5757753at2"/>
<evidence type="ECO:0000313" key="2">
    <source>
        <dbReference type="EMBL" id="EIJ43084.1"/>
    </source>
</evidence>
<feature type="coiled-coil region" evidence="1">
    <location>
        <begin position="302"/>
        <end position="329"/>
    </location>
</feature>
<protein>
    <submittedName>
        <fullName evidence="2">Uncharacterized protein</fullName>
    </submittedName>
</protein>
<proteinExistence type="predicted"/>
<name>I3CHJ1_9GAMM</name>
<sequence>MSGIKESYVQLRNADIDRLLDTCETVDDLSERIEQRLSQASKHFRHELDRHLNEVGSRQQAFAETLATLDLGEAIQAIEQQYTEQLQKLAQAFQQQITEQLPQNSGHYAALIQQKTREFTNALGAQQHQLHQELSEIAEQLYAQHLNEADQAQQWVTITQALLQFLQSHYTHHPQFFPFALQKLQGELLLAQSNLVQKNYQATIANSQQTWLAAQNLRLQLEQKEVEWQAYWHSARYSVLETLAIVEAQAQLTIAVGSGSEETQTAVDVDFWTKGKYAELYQQVQTLQWQLENRDFMPIEALQQILQQMANYQQTLANLVAEAKETLLASQLRNNIGQMIEEALYEAGWEVTDATYEGEDFREAMHLKLKNYQGDEIVTIINPDPNADYLMRNKLNILFFDRSSNDDTSRQERLRHIIRVLRAGGLECTQPVCVAGTENQASMETERLDFTQIRQGKAAPLTTRQR</sequence>
<dbReference type="AlphaFoldDB" id="I3CHJ1"/>
<evidence type="ECO:0000313" key="3">
    <source>
        <dbReference type="Proteomes" id="UP000005744"/>
    </source>
</evidence>
<dbReference type="RefSeq" id="WP_002689984.1">
    <property type="nucleotide sequence ID" value="NZ_JH600070.1"/>
</dbReference>
<evidence type="ECO:0000256" key="1">
    <source>
        <dbReference type="SAM" id="Coils"/>
    </source>
</evidence>
<dbReference type="eggNOG" id="COG1196">
    <property type="taxonomic scope" value="Bacteria"/>
</dbReference>
<accession>I3CHJ1</accession>
<organism evidence="2 3">
    <name type="scientific">Beggiatoa alba B18LD</name>
    <dbReference type="NCBI Taxonomy" id="395493"/>
    <lineage>
        <taxon>Bacteria</taxon>
        <taxon>Pseudomonadati</taxon>
        <taxon>Pseudomonadota</taxon>
        <taxon>Gammaproteobacteria</taxon>
        <taxon>Thiotrichales</taxon>
        <taxon>Thiotrichaceae</taxon>
        <taxon>Beggiatoa</taxon>
    </lineage>
</organism>
<dbReference type="EMBL" id="JH600070">
    <property type="protein sequence ID" value="EIJ43084.1"/>
    <property type="molecule type" value="Genomic_DNA"/>
</dbReference>
<keyword evidence="1" id="KW-0175">Coiled coil</keyword>
<keyword evidence="3" id="KW-1185">Reference proteome</keyword>
<gene>
    <name evidence="2" type="ORF">BegalDRAFT_2228</name>
</gene>
<dbReference type="Proteomes" id="UP000005744">
    <property type="component" value="Unassembled WGS sequence"/>
</dbReference>
<reference evidence="2 3" key="1">
    <citation type="submission" date="2011-11" db="EMBL/GenBank/DDBJ databases">
        <title>Improved High-Quality Draft sequence of Beggiatoa alba B18lD.</title>
        <authorList>
            <consortium name="US DOE Joint Genome Institute"/>
            <person name="Lucas S."/>
            <person name="Han J."/>
            <person name="Lapidus A."/>
            <person name="Cheng J.-F."/>
            <person name="Goodwin L."/>
            <person name="Pitluck S."/>
            <person name="Peters L."/>
            <person name="Mikhailova N."/>
            <person name="Held B."/>
            <person name="Detter J.C."/>
            <person name="Han C."/>
            <person name="Tapia R."/>
            <person name="Land M."/>
            <person name="Hauser L."/>
            <person name="Kyrpides N."/>
            <person name="Ivanova N."/>
            <person name="Pagani I."/>
            <person name="Samuel K."/>
            <person name="Teske A."/>
            <person name="Mueller J."/>
            <person name="Woyke T."/>
        </authorList>
    </citation>
    <scope>NUCLEOTIDE SEQUENCE [LARGE SCALE GENOMIC DNA]</scope>
    <source>
        <strain evidence="2 3">B18LD</strain>
    </source>
</reference>
<dbReference type="STRING" id="395493.BegalDRAFT_2228"/>
<dbReference type="HOGENOM" id="CLU_537295_0_0_6"/>